<dbReference type="Pfam" id="PF00076">
    <property type="entry name" value="RRM_1"/>
    <property type="match status" value="1"/>
</dbReference>
<dbReference type="EMBL" id="QEFC01001736">
    <property type="protein sequence ID" value="KAE9456305.1"/>
    <property type="molecule type" value="Genomic_DNA"/>
</dbReference>
<sequence length="229" mass="25627">MMSPKSKDDNPLAGWTMASRRKPKGKGFSYSGDGGYEGMFSSSTSVYVDILPNSMDEEWLYQLFSPYGELIHSVIPKVTNSMLGLQVFHGREDKLKLRSSQNINVKKPTQFVAVSSKSELLKEAPVIGWANLFITMIIPSYKISSLLMAFGTLKSDLCESSQALATYGVREVICIDELTANSLAFDKGRVFIVTERLDCINETIHLTPFEDLIEKKKRSHEESKTIKVP</sequence>
<accession>A0A6A4LFD7</accession>
<evidence type="ECO:0000313" key="4">
    <source>
        <dbReference type="Proteomes" id="UP000428333"/>
    </source>
</evidence>
<evidence type="ECO:0000256" key="1">
    <source>
        <dbReference type="SAM" id="MobiDB-lite"/>
    </source>
</evidence>
<dbReference type="OrthoDB" id="1745668at2759"/>
<proteinExistence type="predicted"/>
<dbReference type="InterPro" id="IPR000504">
    <property type="entry name" value="RRM_dom"/>
</dbReference>
<comment type="caution">
    <text evidence="3">The sequence shown here is derived from an EMBL/GenBank/DDBJ whole genome shotgun (WGS) entry which is preliminary data.</text>
</comment>
<feature type="compositionally biased region" description="Basic and acidic residues" evidence="1">
    <location>
        <begin position="1"/>
        <end position="10"/>
    </location>
</feature>
<reference evidence="3 4" key="1">
    <citation type="journal article" date="2019" name="Genome Biol. Evol.">
        <title>The Rhododendron genome and chromosomal organization provide insight into shared whole-genome duplications across the heath family (Ericaceae).</title>
        <authorList>
            <person name="Soza V.L."/>
            <person name="Lindsley D."/>
            <person name="Waalkes A."/>
            <person name="Ramage E."/>
            <person name="Patwardhan R.P."/>
            <person name="Burton J.N."/>
            <person name="Adey A."/>
            <person name="Kumar A."/>
            <person name="Qiu R."/>
            <person name="Shendure J."/>
            <person name="Hall B."/>
        </authorList>
    </citation>
    <scope>NUCLEOTIDE SEQUENCE [LARGE SCALE GENOMIC DNA]</scope>
    <source>
        <strain evidence="3">RSF 1966-606</strain>
    </source>
</reference>
<dbReference type="InterPro" id="IPR012677">
    <property type="entry name" value="Nucleotide-bd_a/b_plait_sf"/>
</dbReference>
<feature type="region of interest" description="Disordered" evidence="1">
    <location>
        <begin position="1"/>
        <end position="26"/>
    </location>
</feature>
<dbReference type="SUPFAM" id="SSF54928">
    <property type="entry name" value="RNA-binding domain, RBD"/>
    <property type="match status" value="1"/>
</dbReference>
<dbReference type="AlphaFoldDB" id="A0A6A4LFD7"/>
<dbReference type="GO" id="GO:0003723">
    <property type="term" value="F:RNA binding"/>
    <property type="evidence" value="ECO:0007669"/>
    <property type="project" value="InterPro"/>
</dbReference>
<feature type="non-terminal residue" evidence="3">
    <location>
        <position position="1"/>
    </location>
</feature>
<protein>
    <recommendedName>
        <fullName evidence="2">RRM domain-containing protein</fullName>
    </recommendedName>
</protein>
<evidence type="ECO:0000313" key="3">
    <source>
        <dbReference type="EMBL" id="KAE9456305.1"/>
    </source>
</evidence>
<dbReference type="InterPro" id="IPR035979">
    <property type="entry name" value="RBD_domain_sf"/>
</dbReference>
<name>A0A6A4LFD7_9ERIC</name>
<evidence type="ECO:0000259" key="2">
    <source>
        <dbReference type="Pfam" id="PF00076"/>
    </source>
</evidence>
<dbReference type="Gene3D" id="3.30.70.330">
    <property type="match status" value="1"/>
</dbReference>
<gene>
    <name evidence="3" type="ORF">C3L33_11809</name>
</gene>
<organism evidence="3 4">
    <name type="scientific">Rhododendron williamsianum</name>
    <dbReference type="NCBI Taxonomy" id="262921"/>
    <lineage>
        <taxon>Eukaryota</taxon>
        <taxon>Viridiplantae</taxon>
        <taxon>Streptophyta</taxon>
        <taxon>Embryophyta</taxon>
        <taxon>Tracheophyta</taxon>
        <taxon>Spermatophyta</taxon>
        <taxon>Magnoliopsida</taxon>
        <taxon>eudicotyledons</taxon>
        <taxon>Gunneridae</taxon>
        <taxon>Pentapetalae</taxon>
        <taxon>asterids</taxon>
        <taxon>Ericales</taxon>
        <taxon>Ericaceae</taxon>
        <taxon>Ericoideae</taxon>
        <taxon>Rhodoreae</taxon>
        <taxon>Rhododendron</taxon>
    </lineage>
</organism>
<dbReference type="Proteomes" id="UP000428333">
    <property type="component" value="Linkage Group LG07"/>
</dbReference>
<feature type="domain" description="RRM" evidence="2">
    <location>
        <begin position="46"/>
        <end position="79"/>
    </location>
</feature>
<keyword evidence="4" id="KW-1185">Reference proteome</keyword>